<feature type="domain" description="Glycosyltransferase 2-like" evidence="2">
    <location>
        <begin position="43"/>
        <end position="208"/>
    </location>
</feature>
<dbReference type="Pfam" id="PF00535">
    <property type="entry name" value="Glycos_transf_2"/>
    <property type="match status" value="1"/>
</dbReference>
<dbReference type="RefSeq" id="WP_066266766.1">
    <property type="nucleotide sequence ID" value="NZ_JARMAB010000005.1"/>
</dbReference>
<keyword evidence="4" id="KW-1185">Reference proteome</keyword>
<dbReference type="PANTHER" id="PTHR22916:SF3">
    <property type="entry name" value="UDP-GLCNAC:BETAGAL BETA-1,3-N-ACETYLGLUCOSAMINYLTRANSFERASE-LIKE PROTEIN 1"/>
    <property type="match status" value="1"/>
</dbReference>
<dbReference type="InterPro" id="IPR001173">
    <property type="entry name" value="Glyco_trans_2-like"/>
</dbReference>
<evidence type="ECO:0000259" key="2">
    <source>
        <dbReference type="Pfam" id="PF00535"/>
    </source>
</evidence>
<comment type="similarity">
    <text evidence="1">Belongs to the glycosyltransferase 2 family.</text>
</comment>
<gene>
    <name evidence="3" type="ORF">P4T90_03995</name>
</gene>
<organism evidence="3 4">
    <name type="scientific">Heyndrickxia acidicola</name>
    <dbReference type="NCBI Taxonomy" id="209389"/>
    <lineage>
        <taxon>Bacteria</taxon>
        <taxon>Bacillati</taxon>
        <taxon>Bacillota</taxon>
        <taxon>Bacilli</taxon>
        <taxon>Bacillales</taxon>
        <taxon>Bacillaceae</taxon>
        <taxon>Heyndrickxia</taxon>
    </lineage>
</organism>
<evidence type="ECO:0000313" key="4">
    <source>
        <dbReference type="Proteomes" id="UP001341444"/>
    </source>
</evidence>
<comment type="caution">
    <text evidence="3">The sequence shown here is derived from an EMBL/GenBank/DDBJ whole genome shotgun (WGS) entry which is preliminary data.</text>
</comment>
<proteinExistence type="inferred from homology"/>
<evidence type="ECO:0000313" key="3">
    <source>
        <dbReference type="EMBL" id="MED1202252.1"/>
    </source>
</evidence>
<name>A0ABU6MCY1_9BACI</name>
<protein>
    <submittedName>
        <fullName evidence="3">Glycosyltransferase family 2 protein</fullName>
    </submittedName>
</protein>
<dbReference type="InterPro" id="IPR029044">
    <property type="entry name" value="Nucleotide-diphossugar_trans"/>
</dbReference>
<dbReference type="Gene3D" id="3.90.550.10">
    <property type="entry name" value="Spore Coat Polysaccharide Biosynthesis Protein SpsA, Chain A"/>
    <property type="match status" value="1"/>
</dbReference>
<evidence type="ECO:0000256" key="1">
    <source>
        <dbReference type="ARBA" id="ARBA00006739"/>
    </source>
</evidence>
<dbReference type="PANTHER" id="PTHR22916">
    <property type="entry name" value="GLYCOSYLTRANSFERASE"/>
    <property type="match status" value="1"/>
</dbReference>
<dbReference type="CDD" id="cd00761">
    <property type="entry name" value="Glyco_tranf_GTA_type"/>
    <property type="match status" value="1"/>
</dbReference>
<sequence>MIPFQHFKQRRLHKNHLNIPFNSKGYYIAGKPTQHSANNFKVTVITPVYNAEKTLRKTLDSVIRQTIGRSNIEYVLVDDGSTDSSRDILLEYSSKFDCIQAVFLKKNTGTPGHPRNIGIQLSTGKYLTFLDADDWLEENGLEILYAVLEKTGDDYAVGKTVQVQSTGTKVVGEHESCMERRSICPFSIPHIFHHLGPRARMIKASVIKENDILFPEMKFAEDKQFFIDVLLHSRKISTTQSTIYYLNRMENQETRLTNQTNILEKANCNLKVIRYIIEKNLETEKEKMILNRLYEFDSISRFFSTPHFYKTRLKFLYYLKFKQVLKTTKRLRYDFSQQFFEPIHLGVYMLFIKRNYRDLEKLLEWNNKEKV</sequence>
<dbReference type="Proteomes" id="UP001341444">
    <property type="component" value="Unassembled WGS sequence"/>
</dbReference>
<dbReference type="EMBL" id="JARMAB010000005">
    <property type="protein sequence ID" value="MED1202252.1"/>
    <property type="molecule type" value="Genomic_DNA"/>
</dbReference>
<reference evidence="3 4" key="1">
    <citation type="submission" date="2023-03" db="EMBL/GenBank/DDBJ databases">
        <title>Bacillus Genome Sequencing.</title>
        <authorList>
            <person name="Dunlap C."/>
        </authorList>
    </citation>
    <scope>NUCLEOTIDE SEQUENCE [LARGE SCALE GENOMIC DNA]</scope>
    <source>
        <strain evidence="3 4">B-23453</strain>
    </source>
</reference>
<dbReference type="SUPFAM" id="SSF53448">
    <property type="entry name" value="Nucleotide-diphospho-sugar transferases"/>
    <property type="match status" value="1"/>
</dbReference>
<accession>A0ABU6MCY1</accession>